<dbReference type="Proteomes" id="UP000279259">
    <property type="component" value="Unassembled WGS sequence"/>
</dbReference>
<proteinExistence type="predicted"/>
<organism evidence="2 3">
    <name type="scientific">Saitozyma podzolica</name>
    <dbReference type="NCBI Taxonomy" id="1890683"/>
    <lineage>
        <taxon>Eukaryota</taxon>
        <taxon>Fungi</taxon>
        <taxon>Dikarya</taxon>
        <taxon>Basidiomycota</taxon>
        <taxon>Agaricomycotina</taxon>
        <taxon>Tremellomycetes</taxon>
        <taxon>Tremellales</taxon>
        <taxon>Trimorphomycetaceae</taxon>
        <taxon>Saitozyma</taxon>
    </lineage>
</organism>
<evidence type="ECO:0000313" key="3">
    <source>
        <dbReference type="Proteomes" id="UP000279259"/>
    </source>
</evidence>
<evidence type="ECO:0000313" key="2">
    <source>
        <dbReference type="EMBL" id="RSH85480.1"/>
    </source>
</evidence>
<dbReference type="AlphaFoldDB" id="A0A427Y302"/>
<protein>
    <submittedName>
        <fullName evidence="2">Uncharacterized protein</fullName>
    </submittedName>
</protein>
<dbReference type="EMBL" id="RSCD01000020">
    <property type="protein sequence ID" value="RSH85480.1"/>
    <property type="molecule type" value="Genomic_DNA"/>
</dbReference>
<gene>
    <name evidence="2" type="ORF">EHS25_004876</name>
</gene>
<feature type="compositionally biased region" description="Polar residues" evidence="1">
    <location>
        <begin position="77"/>
        <end position="89"/>
    </location>
</feature>
<sequence>MLPALMGTLSSPILISIVLETSSPGSLGYSVSTPPTPPLEPYKLEAAGRPNPRPTVDVQDRRHVADEPLDLPGGAQASPTTEQSHAVSS</sequence>
<comment type="caution">
    <text evidence="2">The sequence shown here is derived from an EMBL/GenBank/DDBJ whole genome shotgun (WGS) entry which is preliminary data.</text>
</comment>
<name>A0A427Y302_9TREE</name>
<accession>A0A427Y302</accession>
<keyword evidence="3" id="KW-1185">Reference proteome</keyword>
<feature type="region of interest" description="Disordered" evidence="1">
    <location>
        <begin position="25"/>
        <end position="89"/>
    </location>
</feature>
<evidence type="ECO:0000256" key="1">
    <source>
        <dbReference type="SAM" id="MobiDB-lite"/>
    </source>
</evidence>
<reference evidence="2 3" key="1">
    <citation type="submission" date="2018-11" db="EMBL/GenBank/DDBJ databases">
        <title>Genome sequence of Saitozyma podzolica DSM 27192.</title>
        <authorList>
            <person name="Aliyu H."/>
            <person name="Gorte O."/>
            <person name="Ochsenreither K."/>
        </authorList>
    </citation>
    <scope>NUCLEOTIDE SEQUENCE [LARGE SCALE GENOMIC DNA]</scope>
    <source>
        <strain evidence="2 3">DSM 27192</strain>
    </source>
</reference>